<dbReference type="RefSeq" id="WP_018395076.1">
    <property type="nucleotide sequence ID" value="NZ_LQWZ01000027.1"/>
</dbReference>
<protein>
    <recommendedName>
        <fullName evidence="3">DUF2508 domain-containing protein</fullName>
    </recommendedName>
</protein>
<accession>A0A177KQ94</accession>
<dbReference type="OrthoDB" id="2166610at2"/>
<dbReference type="InterPro" id="IPR019644">
    <property type="entry name" value="DUF2508"/>
</dbReference>
<dbReference type="Proteomes" id="UP000077271">
    <property type="component" value="Unassembled WGS sequence"/>
</dbReference>
<sequence>MFFRKKQKINETYDEKLIELLNRSQKEWFQHRELLRLSFEQNDELEAQTKAAQAKYFFLFKEAKKRHIRIKE</sequence>
<reference evidence="1 2" key="1">
    <citation type="submission" date="2016-01" db="EMBL/GenBank/DDBJ databases">
        <title>Investigation of taxonomic status of Bacillus aminovorans.</title>
        <authorList>
            <person name="Verma A."/>
            <person name="Pal Y."/>
            <person name="Krishnamurthi S."/>
        </authorList>
    </citation>
    <scope>NUCLEOTIDE SEQUENCE [LARGE SCALE GENOMIC DNA]</scope>
    <source>
        <strain evidence="1 2">DSM 4337</strain>
    </source>
</reference>
<evidence type="ECO:0008006" key="3">
    <source>
        <dbReference type="Google" id="ProtNLM"/>
    </source>
</evidence>
<proteinExistence type="predicted"/>
<dbReference type="Pfam" id="PF10704">
    <property type="entry name" value="DUF2508"/>
    <property type="match status" value="1"/>
</dbReference>
<dbReference type="EMBL" id="LQWZ01000027">
    <property type="protein sequence ID" value="OAH55115.1"/>
    <property type="molecule type" value="Genomic_DNA"/>
</dbReference>
<evidence type="ECO:0000313" key="2">
    <source>
        <dbReference type="Proteomes" id="UP000077271"/>
    </source>
</evidence>
<dbReference type="AlphaFoldDB" id="A0A177KQ94"/>
<comment type="caution">
    <text evidence="1">The sequence shown here is derived from an EMBL/GenBank/DDBJ whole genome shotgun (WGS) entry which is preliminary data.</text>
</comment>
<organism evidence="1 2">
    <name type="scientific">Domibacillus aminovorans</name>
    <dbReference type="NCBI Taxonomy" id="29332"/>
    <lineage>
        <taxon>Bacteria</taxon>
        <taxon>Bacillati</taxon>
        <taxon>Bacillota</taxon>
        <taxon>Bacilli</taxon>
        <taxon>Bacillales</taxon>
        <taxon>Bacillaceae</taxon>
        <taxon>Domibacillus</taxon>
    </lineage>
</organism>
<gene>
    <name evidence="1" type="ORF">AWH48_20310</name>
</gene>
<evidence type="ECO:0000313" key="1">
    <source>
        <dbReference type="EMBL" id="OAH55115.1"/>
    </source>
</evidence>
<name>A0A177KQ94_9BACI</name>